<dbReference type="Proteomes" id="UP001144205">
    <property type="component" value="Unassembled WGS sequence"/>
</dbReference>
<evidence type="ECO:0000256" key="1">
    <source>
        <dbReference type="SAM" id="SignalP"/>
    </source>
</evidence>
<feature type="signal peptide" evidence="1">
    <location>
        <begin position="1"/>
        <end position="24"/>
    </location>
</feature>
<proteinExistence type="predicted"/>
<keyword evidence="1" id="KW-0732">Signal</keyword>
<protein>
    <recommendedName>
        <fullName evidence="4">DUF2927 domain-containing protein</fullName>
    </recommendedName>
</protein>
<evidence type="ECO:0000313" key="3">
    <source>
        <dbReference type="Proteomes" id="UP001144205"/>
    </source>
</evidence>
<feature type="chain" id="PRO_5046770178" description="DUF2927 domain-containing protein" evidence="1">
    <location>
        <begin position="25"/>
        <end position="464"/>
    </location>
</feature>
<dbReference type="PROSITE" id="PS51257">
    <property type="entry name" value="PROKAR_LIPOPROTEIN"/>
    <property type="match status" value="1"/>
</dbReference>
<organism evidence="2 3">
    <name type="scientific">Sinisalibacter aestuarii</name>
    <dbReference type="NCBI Taxonomy" id="2949426"/>
    <lineage>
        <taxon>Bacteria</taxon>
        <taxon>Pseudomonadati</taxon>
        <taxon>Pseudomonadota</taxon>
        <taxon>Alphaproteobacteria</taxon>
        <taxon>Rhodobacterales</taxon>
        <taxon>Roseobacteraceae</taxon>
        <taxon>Sinisalibacter</taxon>
    </lineage>
</organism>
<reference evidence="2" key="1">
    <citation type="journal article" date="2023" name="Int. J. Syst. Evol. Microbiol.">
        <title>Sinisalibacter aestuarii sp. nov., isolated from estuarine sediment of the Arakawa River.</title>
        <authorList>
            <person name="Arafat S.T."/>
            <person name="Hirano S."/>
            <person name="Sato A."/>
            <person name="Takeuchi K."/>
            <person name="Yasuda T."/>
            <person name="Terahara T."/>
            <person name="Hamada M."/>
            <person name="Kobayashi T."/>
        </authorList>
    </citation>
    <scope>NUCLEOTIDE SEQUENCE</scope>
    <source>
        <strain evidence="2">B-399</strain>
    </source>
</reference>
<dbReference type="RefSeq" id="WP_281841589.1">
    <property type="nucleotide sequence ID" value="NZ_BROH01000003.1"/>
</dbReference>
<sequence>MNTSFRSIVGAIAILGLAGCAANAPQGEVATREVTSRQVALPAELPPMKAFASSGITRPTRSNAAIAGDFLDLAFALESGRSLPVLTRFEGPVSIRVTGRASAALDHDLDRLLRRLRAEAGIDIRQTSANAPAAITVEVITKRALQALVPQAACFVAPNVSSWAEYQSVRGTVQTDWTRLTTRERMAVFIPGDVSPQEMRDCLHEEIAQALGPVNDLYRLSDSVFNDDNFHTVLTGFDMLILRAYYAPDLASGMTRSEVSARLPAILARLNPAGGTGTPRLAAPTPRAWKDAIEDALGGSGPIATRQLAARRAVDLARANNWRDTRLALSLYAMGRLYLSTNADIALSAFREAERIYGASPETRLQAAHMGVQLAAHALSLGNADTAIRIVDDHLGAVTKAENAALLSTLMMIKAEALELSGRDAQAQLVRLDSLGWARYGFGSEARVGARLDEIAAISPGGHS</sequence>
<evidence type="ECO:0000313" key="2">
    <source>
        <dbReference type="EMBL" id="GKY87604.1"/>
    </source>
</evidence>
<dbReference type="EMBL" id="BROH01000003">
    <property type="protein sequence ID" value="GKY87604.1"/>
    <property type="molecule type" value="Genomic_DNA"/>
</dbReference>
<dbReference type="Pfam" id="PF11150">
    <property type="entry name" value="DUF2927"/>
    <property type="match status" value="1"/>
</dbReference>
<comment type="caution">
    <text evidence="2">The sequence shown here is derived from an EMBL/GenBank/DDBJ whole genome shotgun (WGS) entry which is preliminary data.</text>
</comment>
<name>A0ABQ5LRI5_9RHOB</name>
<keyword evidence="3" id="KW-1185">Reference proteome</keyword>
<accession>A0ABQ5LRI5</accession>
<evidence type="ECO:0008006" key="4">
    <source>
        <dbReference type="Google" id="ProtNLM"/>
    </source>
</evidence>
<gene>
    <name evidence="2" type="ORF">STA1M1_14730</name>
</gene>
<dbReference type="InterPro" id="IPR021323">
    <property type="entry name" value="DUF2927"/>
</dbReference>